<dbReference type="PANTHER" id="PTHR30537">
    <property type="entry name" value="HTH-TYPE TRANSCRIPTIONAL REGULATOR"/>
    <property type="match status" value="1"/>
</dbReference>
<dbReference type="Proteomes" id="UP000494105">
    <property type="component" value="Unassembled WGS sequence"/>
</dbReference>
<proteinExistence type="inferred from homology"/>
<dbReference type="Gene3D" id="1.10.10.10">
    <property type="entry name" value="Winged helix-like DNA-binding domain superfamily/Winged helix DNA-binding domain"/>
    <property type="match status" value="1"/>
</dbReference>
<dbReference type="AlphaFoldDB" id="A0A6S7DWG9"/>
<organism evidence="6 7">
    <name type="scientific">Achromobacter piechaudii</name>
    <dbReference type="NCBI Taxonomy" id="72556"/>
    <lineage>
        <taxon>Bacteria</taxon>
        <taxon>Pseudomonadati</taxon>
        <taxon>Pseudomonadota</taxon>
        <taxon>Betaproteobacteria</taxon>
        <taxon>Burkholderiales</taxon>
        <taxon>Alcaligenaceae</taxon>
        <taxon>Achromobacter</taxon>
    </lineage>
</organism>
<evidence type="ECO:0000256" key="3">
    <source>
        <dbReference type="ARBA" id="ARBA00023125"/>
    </source>
</evidence>
<evidence type="ECO:0000256" key="4">
    <source>
        <dbReference type="ARBA" id="ARBA00023163"/>
    </source>
</evidence>
<name>A0A6S7DWG9_9BURK</name>
<evidence type="ECO:0000313" key="6">
    <source>
        <dbReference type="EMBL" id="CAB3877459.1"/>
    </source>
</evidence>
<accession>A0A6S7DWG9</accession>
<dbReference type="GO" id="GO:0003700">
    <property type="term" value="F:DNA-binding transcription factor activity"/>
    <property type="evidence" value="ECO:0007669"/>
    <property type="project" value="InterPro"/>
</dbReference>
<dbReference type="PANTHER" id="PTHR30537:SF72">
    <property type="entry name" value="LYSR FAMILY TRANSCRIPTIONAL REGULATOR"/>
    <property type="match status" value="1"/>
</dbReference>
<dbReference type="PROSITE" id="PS50931">
    <property type="entry name" value="HTH_LYSR"/>
    <property type="match status" value="1"/>
</dbReference>
<dbReference type="Pfam" id="PF00126">
    <property type="entry name" value="HTH_1"/>
    <property type="match status" value="1"/>
</dbReference>
<sequence>MGATVESLNGISFFVQAASARSFSQAGRVLGVSSSTVGKSVSRLEERLGVRLFHRSTRSLTLTAEGALFLERCRRILCEVEAAELELSQTQQAPRGRLRISLPVVGMLVTPALAAFMHRYPAIELDVDFSDRVVDVIDEGFDVVMRAAEPTDSRLMSRPMGHYRQIVVAAPAYLAKRGTPRVPADLTGHACLQYRLPTTGKLQPWPLKRSEADAEYTLPNSMVCNTAISLMDIAISGLGIACLPDFMARPAIERGELVSVLEEHVQHQGTFRLLWPSSKHLAPKLRVFIDFMVEAVFEEKGSGRRLEP</sequence>
<comment type="similarity">
    <text evidence="1">Belongs to the LysR transcriptional regulatory family.</text>
</comment>
<dbReference type="SUPFAM" id="SSF53850">
    <property type="entry name" value="Periplasmic binding protein-like II"/>
    <property type="match status" value="1"/>
</dbReference>
<reference evidence="6 7" key="1">
    <citation type="submission" date="2020-04" db="EMBL/GenBank/DDBJ databases">
        <authorList>
            <person name="De Canck E."/>
        </authorList>
    </citation>
    <scope>NUCLEOTIDE SEQUENCE [LARGE SCALE GENOMIC DNA]</scope>
    <source>
        <strain evidence="6 7">LMG 1861</strain>
    </source>
</reference>
<dbReference type="InterPro" id="IPR058163">
    <property type="entry name" value="LysR-type_TF_proteobact-type"/>
</dbReference>
<keyword evidence="3" id="KW-0238">DNA-binding</keyword>
<dbReference type="GO" id="GO:0006351">
    <property type="term" value="P:DNA-templated transcription"/>
    <property type="evidence" value="ECO:0007669"/>
    <property type="project" value="TreeGrafter"/>
</dbReference>
<dbReference type="GO" id="GO:0043565">
    <property type="term" value="F:sequence-specific DNA binding"/>
    <property type="evidence" value="ECO:0007669"/>
    <property type="project" value="TreeGrafter"/>
</dbReference>
<dbReference type="InterPro" id="IPR036390">
    <property type="entry name" value="WH_DNA-bd_sf"/>
</dbReference>
<keyword evidence="4" id="KW-0804">Transcription</keyword>
<evidence type="ECO:0000259" key="5">
    <source>
        <dbReference type="PROSITE" id="PS50931"/>
    </source>
</evidence>
<dbReference type="CDD" id="cd08476">
    <property type="entry name" value="PBP2_CrgA_like_7"/>
    <property type="match status" value="1"/>
</dbReference>
<dbReference type="Gene3D" id="3.40.190.290">
    <property type="match status" value="1"/>
</dbReference>
<dbReference type="FunFam" id="1.10.10.10:FF:000001">
    <property type="entry name" value="LysR family transcriptional regulator"/>
    <property type="match status" value="1"/>
</dbReference>
<protein>
    <submittedName>
        <fullName evidence="6">HTH-type transcriptional regulator PgrR</fullName>
    </submittedName>
</protein>
<dbReference type="InterPro" id="IPR000847">
    <property type="entry name" value="LysR_HTH_N"/>
</dbReference>
<evidence type="ECO:0000256" key="2">
    <source>
        <dbReference type="ARBA" id="ARBA00023015"/>
    </source>
</evidence>
<evidence type="ECO:0000256" key="1">
    <source>
        <dbReference type="ARBA" id="ARBA00009437"/>
    </source>
</evidence>
<dbReference type="EMBL" id="CADILD010000002">
    <property type="protein sequence ID" value="CAB3877459.1"/>
    <property type="molecule type" value="Genomic_DNA"/>
</dbReference>
<gene>
    <name evidence="6" type="primary">pgrR_4</name>
    <name evidence="6" type="ORF">LMG1861_03093</name>
</gene>
<keyword evidence="2" id="KW-0805">Transcription regulation</keyword>
<feature type="domain" description="HTH lysR-type" evidence="5">
    <location>
        <begin position="6"/>
        <end position="63"/>
    </location>
</feature>
<dbReference type="SUPFAM" id="SSF46785">
    <property type="entry name" value="Winged helix' DNA-binding domain"/>
    <property type="match status" value="1"/>
</dbReference>
<dbReference type="Pfam" id="PF03466">
    <property type="entry name" value="LysR_substrate"/>
    <property type="match status" value="1"/>
</dbReference>
<dbReference type="InterPro" id="IPR036388">
    <property type="entry name" value="WH-like_DNA-bd_sf"/>
</dbReference>
<dbReference type="InterPro" id="IPR005119">
    <property type="entry name" value="LysR_subst-bd"/>
</dbReference>
<evidence type="ECO:0000313" key="7">
    <source>
        <dbReference type="Proteomes" id="UP000494105"/>
    </source>
</evidence>